<dbReference type="GO" id="GO:0003677">
    <property type="term" value="F:DNA binding"/>
    <property type="evidence" value="ECO:0007669"/>
    <property type="project" value="InterPro"/>
</dbReference>
<dbReference type="OrthoDB" id="9784984at2"/>
<feature type="domain" description="RNA polymerase sigma-70 region 2" evidence="5">
    <location>
        <begin position="28"/>
        <end position="92"/>
    </location>
</feature>
<organism evidence="7 8">
    <name type="scientific">Edaphobacter aggregans</name>
    <dbReference type="NCBI Taxonomy" id="570835"/>
    <lineage>
        <taxon>Bacteria</taxon>
        <taxon>Pseudomonadati</taxon>
        <taxon>Acidobacteriota</taxon>
        <taxon>Terriglobia</taxon>
        <taxon>Terriglobales</taxon>
        <taxon>Acidobacteriaceae</taxon>
        <taxon>Edaphobacter</taxon>
    </lineage>
</organism>
<dbReference type="InterPro" id="IPR039425">
    <property type="entry name" value="RNA_pol_sigma-70-like"/>
</dbReference>
<dbReference type="Gene3D" id="1.10.10.10">
    <property type="entry name" value="Winged helix-like DNA-binding domain superfamily/Winged helix DNA-binding domain"/>
    <property type="match status" value="1"/>
</dbReference>
<dbReference type="SUPFAM" id="SSF88659">
    <property type="entry name" value="Sigma3 and sigma4 domains of RNA polymerase sigma factors"/>
    <property type="match status" value="1"/>
</dbReference>
<reference evidence="7 8" key="1">
    <citation type="submission" date="2018-12" db="EMBL/GenBank/DDBJ databases">
        <title>Sequencing of bacterial isolates from soil warming experiment in Harvard Forest, Massachusetts, USA.</title>
        <authorList>
            <person name="Deangelis K."/>
        </authorList>
    </citation>
    <scope>NUCLEOTIDE SEQUENCE [LARGE SCALE GENOMIC DNA]</scope>
    <source>
        <strain evidence="7 8">EB153</strain>
    </source>
</reference>
<dbReference type="AlphaFoldDB" id="A0A428MGA8"/>
<evidence type="ECO:0000256" key="1">
    <source>
        <dbReference type="ARBA" id="ARBA00010641"/>
    </source>
</evidence>
<dbReference type="SUPFAM" id="SSF88946">
    <property type="entry name" value="Sigma2 domain of RNA polymerase sigma factors"/>
    <property type="match status" value="1"/>
</dbReference>
<evidence type="ECO:0000259" key="5">
    <source>
        <dbReference type="Pfam" id="PF04542"/>
    </source>
</evidence>
<keyword evidence="4" id="KW-0804">Transcription</keyword>
<sequence>MQLPARDRDEPRMIADILSGDHELFHELIRPHERSVYLMALSLLHNEAEAEDAAQDAFLKAYRNLGRFRAEARFSTWLISIVLNEARGRLRRIQPGLTDSLDDDREGKVTPMQLTDWREIPSQALERQEVRSLIRQALMALPLAYREVFVLREMEDRNVQETAETLGITVASVKMRLHRARLMLQKSLAPQLKSAVPETRRSFSWF</sequence>
<evidence type="ECO:0000313" key="8">
    <source>
        <dbReference type="Proteomes" id="UP000269669"/>
    </source>
</evidence>
<comment type="caution">
    <text evidence="7">The sequence shown here is derived from an EMBL/GenBank/DDBJ whole genome shotgun (WGS) entry which is preliminary data.</text>
</comment>
<dbReference type="InterPro" id="IPR013249">
    <property type="entry name" value="RNA_pol_sigma70_r4_t2"/>
</dbReference>
<gene>
    <name evidence="7" type="ORF">EDE15_1398</name>
</gene>
<dbReference type="InterPro" id="IPR014284">
    <property type="entry name" value="RNA_pol_sigma-70_dom"/>
</dbReference>
<name>A0A428MGA8_9BACT</name>
<keyword evidence="3" id="KW-0731">Sigma factor</keyword>
<dbReference type="InterPro" id="IPR013325">
    <property type="entry name" value="RNA_pol_sigma_r2"/>
</dbReference>
<dbReference type="GO" id="GO:0016987">
    <property type="term" value="F:sigma factor activity"/>
    <property type="evidence" value="ECO:0007669"/>
    <property type="project" value="UniProtKB-KW"/>
</dbReference>
<keyword evidence="2" id="KW-0805">Transcription regulation</keyword>
<comment type="similarity">
    <text evidence="1">Belongs to the sigma-70 factor family. ECF subfamily.</text>
</comment>
<keyword evidence="8" id="KW-1185">Reference proteome</keyword>
<proteinExistence type="inferred from homology"/>
<evidence type="ECO:0000313" key="7">
    <source>
        <dbReference type="EMBL" id="RSL15892.1"/>
    </source>
</evidence>
<dbReference type="InterPro" id="IPR007627">
    <property type="entry name" value="RNA_pol_sigma70_r2"/>
</dbReference>
<dbReference type="GO" id="GO:0006352">
    <property type="term" value="P:DNA-templated transcription initiation"/>
    <property type="evidence" value="ECO:0007669"/>
    <property type="project" value="InterPro"/>
</dbReference>
<dbReference type="PANTHER" id="PTHR43133">
    <property type="entry name" value="RNA POLYMERASE ECF-TYPE SIGMA FACTO"/>
    <property type="match status" value="1"/>
</dbReference>
<evidence type="ECO:0000259" key="6">
    <source>
        <dbReference type="Pfam" id="PF08281"/>
    </source>
</evidence>
<dbReference type="Proteomes" id="UP000269669">
    <property type="component" value="Unassembled WGS sequence"/>
</dbReference>
<evidence type="ECO:0000256" key="4">
    <source>
        <dbReference type="ARBA" id="ARBA00023163"/>
    </source>
</evidence>
<dbReference type="NCBIfam" id="TIGR02937">
    <property type="entry name" value="sigma70-ECF"/>
    <property type="match status" value="1"/>
</dbReference>
<dbReference type="Pfam" id="PF04542">
    <property type="entry name" value="Sigma70_r2"/>
    <property type="match status" value="1"/>
</dbReference>
<dbReference type="InterPro" id="IPR036388">
    <property type="entry name" value="WH-like_DNA-bd_sf"/>
</dbReference>
<evidence type="ECO:0000256" key="2">
    <source>
        <dbReference type="ARBA" id="ARBA00023015"/>
    </source>
</evidence>
<protein>
    <submittedName>
        <fullName evidence="7">RNA polymerase sigma-70 factor (ECF subfamily)</fullName>
    </submittedName>
</protein>
<dbReference type="Gene3D" id="1.10.1740.10">
    <property type="match status" value="1"/>
</dbReference>
<dbReference type="InterPro" id="IPR013324">
    <property type="entry name" value="RNA_pol_sigma_r3/r4-like"/>
</dbReference>
<dbReference type="EMBL" id="RSDW01000001">
    <property type="protein sequence ID" value="RSL15892.1"/>
    <property type="molecule type" value="Genomic_DNA"/>
</dbReference>
<dbReference type="PANTHER" id="PTHR43133:SF51">
    <property type="entry name" value="RNA POLYMERASE SIGMA FACTOR"/>
    <property type="match status" value="1"/>
</dbReference>
<evidence type="ECO:0000256" key="3">
    <source>
        <dbReference type="ARBA" id="ARBA00023082"/>
    </source>
</evidence>
<accession>A0A428MGA8</accession>
<dbReference type="Pfam" id="PF08281">
    <property type="entry name" value="Sigma70_r4_2"/>
    <property type="match status" value="1"/>
</dbReference>
<dbReference type="CDD" id="cd06171">
    <property type="entry name" value="Sigma70_r4"/>
    <property type="match status" value="1"/>
</dbReference>
<feature type="domain" description="RNA polymerase sigma factor 70 region 4 type 2" evidence="6">
    <location>
        <begin position="133"/>
        <end position="184"/>
    </location>
</feature>